<evidence type="ECO:0000313" key="5">
    <source>
        <dbReference type="EMBL" id="GAB78702.1"/>
    </source>
</evidence>
<dbReference type="PANTHER" id="PTHR10357:SF179">
    <property type="entry name" value="NEUTRAL AND BASIC AMINO ACID TRANSPORT PROTEIN RBAT"/>
    <property type="match status" value="1"/>
</dbReference>
<sequence length="585" mass="64688">MDATTPGWWKSAVVYQVYPRSFADADGDGIGDLRGIIDRLDHIAGLGVDVLWLSPVYRSPMKDNGYDVADYQAVDPIFGTLADLDELIAAVHDRGMHIVMDIVFNHTSDRHPWFLEALAHPDGPARERYWFAEPRAGHRPGDPGAEPTNWLSFFGGPAWTLDPSSGTYHLNLFAPEQPDLNWENPALRRELYDNLNWWLDRGIDGFRLDVVNLVSKRIPLQDGAPLPGTDRGDGSPYGNGFPEVLCGPRIHEFMAEMSAAIARPGVEILTIGETPGVTTDHAVRFTAEHRRELSMVFQFEHMDADQGPGGRYDPVPVDLVRLKEIIFRWQRELRDGGGWEALYWANHDQPRAVSRFGSDSPEHRENSAKALASVLHLMRGTPFVYQGEELGMTNYPFTTMAEIDDVESRGAYAMAVAGGRDPEQALRAVTSMSRDHARTPMQWDAGPQGGFTCGTPWLPVNPNHRTINAAAQADDEESVYAHYRRLIALRHELPVVVEGELTPLLAGHPTLWAYRRASDSGVLTVVANCSAEICPWPQDDELAHSVAGAGLLLASGPGRSAGPLVGEEADATVALQPWECRVLYR</sequence>
<evidence type="ECO:0000313" key="6">
    <source>
        <dbReference type="Proteomes" id="UP000008495"/>
    </source>
</evidence>
<evidence type="ECO:0000259" key="4">
    <source>
        <dbReference type="SMART" id="SM00642"/>
    </source>
</evidence>
<dbReference type="EMBL" id="BAGZ01000016">
    <property type="protein sequence ID" value="GAB78702.1"/>
    <property type="molecule type" value="Genomic_DNA"/>
</dbReference>
<dbReference type="InterPro" id="IPR013780">
    <property type="entry name" value="Glyco_hydro_b"/>
</dbReference>
<name>K6WA38_9MICO</name>
<reference evidence="5 6" key="1">
    <citation type="submission" date="2012-08" db="EMBL/GenBank/DDBJ databases">
        <title>Whole genome shotgun sequence of Austwickia chelonae NBRC 105200.</title>
        <authorList>
            <person name="Yoshida I."/>
            <person name="Hosoyama A."/>
            <person name="Tsuchikane K."/>
            <person name="Katsumata H."/>
            <person name="Ando Y."/>
            <person name="Ohji S."/>
            <person name="Hamada M."/>
            <person name="Tamura T."/>
            <person name="Yamazoe A."/>
            <person name="Yamazaki S."/>
            <person name="Fujita N."/>
        </authorList>
    </citation>
    <scope>NUCLEOTIDE SEQUENCE [LARGE SCALE GENOMIC DNA]</scope>
    <source>
        <strain evidence="5 6">NBRC 105200</strain>
    </source>
</reference>
<dbReference type="Gene3D" id="3.20.20.80">
    <property type="entry name" value="Glycosidases"/>
    <property type="match status" value="1"/>
</dbReference>
<comment type="similarity">
    <text evidence="1">Belongs to the glycosyl hydrolase 13 family.</text>
</comment>
<evidence type="ECO:0000256" key="1">
    <source>
        <dbReference type="ARBA" id="ARBA00008061"/>
    </source>
</evidence>
<accession>K6WA38</accession>
<dbReference type="FunFam" id="3.20.20.80:FF:000064">
    <property type="entry name" value="Oligo-1,6-glucosidase"/>
    <property type="match status" value="1"/>
</dbReference>
<dbReference type="InterPro" id="IPR017853">
    <property type="entry name" value="GH"/>
</dbReference>
<dbReference type="eggNOG" id="COG0366">
    <property type="taxonomic scope" value="Bacteria"/>
</dbReference>
<dbReference type="AlphaFoldDB" id="K6WA38"/>
<comment type="caution">
    <text evidence="5">The sequence shown here is derived from an EMBL/GenBank/DDBJ whole genome shotgun (WGS) entry which is preliminary data.</text>
</comment>
<gene>
    <name evidence="5" type="primary">malL</name>
    <name evidence="5" type="ORF">AUCHE_16_01220</name>
</gene>
<dbReference type="Proteomes" id="UP000008495">
    <property type="component" value="Unassembled WGS sequence"/>
</dbReference>
<dbReference type="GO" id="GO:0009313">
    <property type="term" value="P:oligosaccharide catabolic process"/>
    <property type="evidence" value="ECO:0007669"/>
    <property type="project" value="TreeGrafter"/>
</dbReference>
<proteinExistence type="inferred from homology"/>
<dbReference type="STRING" id="100225.SAMN05421595_2356"/>
<evidence type="ECO:0000256" key="3">
    <source>
        <dbReference type="ARBA" id="ARBA00023295"/>
    </source>
</evidence>
<dbReference type="SMART" id="SM00642">
    <property type="entry name" value="Aamy"/>
    <property type="match status" value="1"/>
</dbReference>
<keyword evidence="6" id="KW-1185">Reference proteome</keyword>
<dbReference type="GO" id="GO:0004556">
    <property type="term" value="F:alpha-amylase activity"/>
    <property type="evidence" value="ECO:0007669"/>
    <property type="project" value="TreeGrafter"/>
</dbReference>
<dbReference type="OrthoDB" id="9043248at2"/>
<dbReference type="NCBIfam" id="NF008183">
    <property type="entry name" value="PRK10933.1"/>
    <property type="match status" value="1"/>
</dbReference>
<dbReference type="SUPFAM" id="SSF51445">
    <property type="entry name" value="(Trans)glycosidases"/>
    <property type="match status" value="1"/>
</dbReference>
<dbReference type="InterPro" id="IPR045857">
    <property type="entry name" value="O16G_dom_2"/>
</dbReference>
<dbReference type="SUPFAM" id="SSF51011">
    <property type="entry name" value="Glycosyl hydrolase domain"/>
    <property type="match status" value="1"/>
</dbReference>
<organism evidence="5 6">
    <name type="scientific">Austwickia chelonae NBRC 105200</name>
    <dbReference type="NCBI Taxonomy" id="1184607"/>
    <lineage>
        <taxon>Bacteria</taxon>
        <taxon>Bacillati</taxon>
        <taxon>Actinomycetota</taxon>
        <taxon>Actinomycetes</taxon>
        <taxon>Micrococcales</taxon>
        <taxon>Dermatophilaceae</taxon>
        <taxon>Austwickia</taxon>
    </lineage>
</organism>
<protein>
    <submittedName>
        <fullName evidence="5">Oligo-1,6-glucosidase</fullName>
    </submittedName>
</protein>
<dbReference type="CDD" id="cd11333">
    <property type="entry name" value="AmyAc_SI_OligoGlu_DGase"/>
    <property type="match status" value="1"/>
</dbReference>
<feature type="domain" description="Glycosyl hydrolase family 13 catalytic" evidence="4">
    <location>
        <begin position="16"/>
        <end position="438"/>
    </location>
</feature>
<evidence type="ECO:0000256" key="2">
    <source>
        <dbReference type="ARBA" id="ARBA00022801"/>
    </source>
</evidence>
<keyword evidence="2" id="KW-0378">Hydrolase</keyword>
<dbReference type="Gene3D" id="2.60.40.1180">
    <property type="entry name" value="Golgi alpha-mannosidase II"/>
    <property type="match status" value="1"/>
</dbReference>
<dbReference type="RefSeq" id="WP_006503459.1">
    <property type="nucleotide sequence ID" value="NZ_BAGZ01000016.1"/>
</dbReference>
<dbReference type="Pfam" id="PF00128">
    <property type="entry name" value="Alpha-amylase"/>
    <property type="match status" value="1"/>
</dbReference>
<dbReference type="InterPro" id="IPR006047">
    <property type="entry name" value="GH13_cat_dom"/>
</dbReference>
<dbReference type="Gene3D" id="3.90.400.10">
    <property type="entry name" value="Oligo-1,6-glucosidase, Domain 2"/>
    <property type="match status" value="1"/>
</dbReference>
<dbReference type="PANTHER" id="PTHR10357">
    <property type="entry name" value="ALPHA-AMYLASE FAMILY MEMBER"/>
    <property type="match status" value="1"/>
</dbReference>
<keyword evidence="3" id="KW-0326">Glycosidase</keyword>